<dbReference type="EMBL" id="CP073809">
    <property type="protein sequence ID" value="UTH14566.1"/>
    <property type="molecule type" value="Genomic_DNA"/>
</dbReference>
<protein>
    <recommendedName>
        <fullName evidence="4">tRNA(Met) cytidine acetate ligase</fullName>
        <ecNumber evidence="4">6.3.4.-</ecNumber>
    </recommendedName>
</protein>
<dbReference type="InterPro" id="IPR008513">
    <property type="entry name" value="tRNA(Met)_cyd_acetate_ligase"/>
</dbReference>
<dbReference type="SUPFAM" id="SSF52374">
    <property type="entry name" value="Nucleotidylyl transferase"/>
    <property type="match status" value="1"/>
</dbReference>
<feature type="binding site" evidence="4">
    <location>
        <position position="143"/>
    </location>
    <ligand>
        <name>ATP</name>
        <dbReference type="ChEBI" id="CHEBI:30616"/>
    </ligand>
</feature>
<evidence type="ECO:0000256" key="3">
    <source>
        <dbReference type="ARBA" id="ARBA00022694"/>
    </source>
</evidence>
<comment type="function">
    <text evidence="4">Catalyzes the formation of N(4)-acetylcytidine (ac(4)C) at the wobble position of elongator tRNA(Met), using acetate and ATP as substrates. First activates an acetate ion to form acetyladenylate (Ac-AMP) and then transfers the acetyl group to tRNA to form ac(4)C34.</text>
</comment>
<keyword evidence="4" id="KW-0547">Nucleotide-binding</keyword>
<evidence type="ECO:0000256" key="1">
    <source>
        <dbReference type="ARBA" id="ARBA00022555"/>
    </source>
</evidence>
<dbReference type="KEGG" id="mequ:KFV11_04190"/>
<keyword evidence="4" id="KW-0694">RNA-binding</keyword>
<keyword evidence="4" id="KW-0963">Cytoplasm</keyword>
<dbReference type="Gene3D" id="3.40.50.620">
    <property type="entry name" value="HUPs"/>
    <property type="match status" value="1"/>
</dbReference>
<dbReference type="GO" id="GO:0006400">
    <property type="term" value="P:tRNA modification"/>
    <property type="evidence" value="ECO:0007669"/>
    <property type="project" value="UniProtKB-UniRule"/>
</dbReference>
<dbReference type="HAMAP" id="MF_01539">
    <property type="entry name" value="TmcAL"/>
    <property type="match status" value="1"/>
</dbReference>
<keyword evidence="4" id="KW-0067">ATP-binding</keyword>
<evidence type="ECO:0000313" key="7">
    <source>
        <dbReference type="Proteomes" id="UP000295735"/>
    </source>
</evidence>
<evidence type="ECO:0000313" key="6">
    <source>
        <dbReference type="EMBL" id="UTH14566.1"/>
    </source>
</evidence>
<dbReference type="GO" id="GO:0005524">
    <property type="term" value="F:ATP binding"/>
    <property type="evidence" value="ECO:0007669"/>
    <property type="project" value="UniProtKB-KW"/>
</dbReference>
<evidence type="ECO:0000256" key="4">
    <source>
        <dbReference type="HAMAP-Rule" id="MF_01539"/>
    </source>
</evidence>
<keyword evidence="1 4" id="KW-0820">tRNA-binding</keyword>
<dbReference type="RefSeq" id="WP_149458251.1">
    <property type="nucleotide sequence ID" value="NZ_CP073809.1"/>
</dbReference>
<dbReference type="Proteomes" id="UP000295735">
    <property type="component" value="Unassembled WGS sequence"/>
</dbReference>
<dbReference type="NCBIfam" id="NF010191">
    <property type="entry name" value="PRK13670.1"/>
    <property type="match status" value="1"/>
</dbReference>
<dbReference type="GO" id="GO:0016879">
    <property type="term" value="F:ligase activity, forming carbon-nitrogen bonds"/>
    <property type="evidence" value="ECO:0007669"/>
    <property type="project" value="UniProtKB-UniRule"/>
</dbReference>
<name>A0A9Q9BRW2_9STAP</name>
<sequence>MKSVAIISEYNPFHNGHAYQAELAREQTGADVVIAIMSGQFTQRGEPAIVNKFIRAEMALSACDLIVELPQFYALSYANDFASGGIQAAKLLRADALSFGAEEPDIDKLTAAVDLLTEPSAVDRGKSYAMMMGEEQRDYFSPNNILAMQYMKAARQINPGLQLVPVQRIDSSYHDTEINGRIASATAIRRAALQHEDVTRTVPSWTGRLLLSEQLLQWEQFFEILKYRLLTSSTDELRAIYMMTEGLENLLKKHIVEAATFSDFMSRIKTKRYTYTRLQRLLCYVLLNIKTSERYPEVSAVRVLAMNDKGRRYLKTLPGEHYYTMTNKKNAPLFHLEIKATRLHNLISGSGMTDFNTPVIYRS</sequence>
<feature type="binding site" evidence="4">
    <location>
        <begin position="7"/>
        <end position="20"/>
    </location>
    <ligand>
        <name>ATP</name>
        <dbReference type="ChEBI" id="CHEBI:30616"/>
    </ligand>
</feature>
<feature type="binding site" evidence="4">
    <location>
        <position position="100"/>
    </location>
    <ligand>
        <name>ATP</name>
        <dbReference type="ChEBI" id="CHEBI:30616"/>
    </ligand>
</feature>
<evidence type="ECO:0000256" key="2">
    <source>
        <dbReference type="ARBA" id="ARBA00022598"/>
    </source>
</evidence>
<keyword evidence="7" id="KW-1185">Reference proteome</keyword>
<dbReference type="OrthoDB" id="9769796at2"/>
<feature type="binding site" evidence="4">
    <location>
        <begin position="168"/>
        <end position="169"/>
    </location>
    <ligand>
        <name>ATP</name>
        <dbReference type="ChEBI" id="CHEBI:30616"/>
    </ligand>
</feature>
<dbReference type="Pfam" id="PF05636">
    <property type="entry name" value="HIGH_NTase1"/>
    <property type="match status" value="1"/>
</dbReference>
<dbReference type="EC" id="6.3.4.-" evidence="4"/>
<accession>A0A9Q9BRW2</accession>
<gene>
    <name evidence="4" type="primary">tmcAL</name>
    <name evidence="5" type="ORF">ERX35_002130</name>
    <name evidence="6" type="ORF">KFV11_04190</name>
</gene>
<comment type="catalytic activity">
    <reaction evidence="4">
        <text>cytidine(34) in elongator tRNA(Met) + acetate + ATP = N(4)-acetylcytidine(34) in elongator tRNA(Met) + AMP + diphosphate</text>
        <dbReference type="Rhea" id="RHEA:58144"/>
        <dbReference type="Rhea" id="RHEA-COMP:10693"/>
        <dbReference type="Rhea" id="RHEA-COMP:10694"/>
        <dbReference type="ChEBI" id="CHEBI:30089"/>
        <dbReference type="ChEBI" id="CHEBI:30616"/>
        <dbReference type="ChEBI" id="CHEBI:33019"/>
        <dbReference type="ChEBI" id="CHEBI:74900"/>
        <dbReference type="ChEBI" id="CHEBI:82748"/>
        <dbReference type="ChEBI" id="CHEBI:456215"/>
    </reaction>
</comment>
<proteinExistence type="inferred from homology"/>
<dbReference type="AlphaFoldDB" id="A0A9Q9BRW2"/>
<evidence type="ECO:0000313" key="5">
    <source>
        <dbReference type="EMBL" id="KAA1042700.1"/>
    </source>
</evidence>
<organism evidence="6 8">
    <name type="scientific">Macrococcus equipercicus</name>
    <dbReference type="NCBI Taxonomy" id="69967"/>
    <lineage>
        <taxon>Bacteria</taxon>
        <taxon>Bacillati</taxon>
        <taxon>Bacillota</taxon>
        <taxon>Bacilli</taxon>
        <taxon>Bacillales</taxon>
        <taxon>Staphylococcaceae</taxon>
        <taxon>Macrococcus</taxon>
    </lineage>
</organism>
<keyword evidence="3 4" id="KW-0819">tRNA processing</keyword>
<keyword evidence="2 4" id="KW-0436">Ligase</keyword>
<evidence type="ECO:0000313" key="8">
    <source>
        <dbReference type="Proteomes" id="UP001057381"/>
    </source>
</evidence>
<dbReference type="GO" id="GO:0000049">
    <property type="term" value="F:tRNA binding"/>
    <property type="evidence" value="ECO:0007669"/>
    <property type="project" value="UniProtKB-KW"/>
</dbReference>
<dbReference type="PANTHER" id="PTHR37825:SF1">
    <property type="entry name" value="TRNA(MET) CYTIDINE ACETATE LIGASE"/>
    <property type="match status" value="1"/>
</dbReference>
<dbReference type="EMBL" id="SCWC02000001">
    <property type="protein sequence ID" value="KAA1042700.1"/>
    <property type="molecule type" value="Genomic_DNA"/>
</dbReference>
<reference evidence="5 7" key="1">
    <citation type="submission" date="2019-09" db="EMBL/GenBank/DDBJ databases">
        <authorList>
            <person name="Mazhar S."/>
            <person name="Altermann E."/>
            <person name="Hill C."/>
            <person name="Mcauliffe O."/>
        </authorList>
    </citation>
    <scope>NUCLEOTIDE SEQUENCE [LARGE SCALE GENOMIC DNA]</scope>
    <source>
        <strain evidence="5 7">ATCC 51831</strain>
    </source>
</reference>
<reference evidence="6" key="2">
    <citation type="submission" date="2021-04" db="EMBL/GenBank/DDBJ databases">
        <title>Complete Genome Sequences of Macrococcus spp. from dog and cattle.</title>
        <authorList>
            <person name="Schwendener S."/>
            <person name="Perreten V."/>
        </authorList>
    </citation>
    <scope>NUCLEOTIDE SEQUENCE</scope>
    <source>
        <strain evidence="6">Epi0143-OL</strain>
    </source>
</reference>
<dbReference type="Proteomes" id="UP001057381">
    <property type="component" value="Chromosome"/>
</dbReference>
<comment type="similarity">
    <text evidence="4">Belongs to the TmcAL family.</text>
</comment>
<dbReference type="PANTHER" id="PTHR37825">
    <property type="entry name" value="TRNA(MET) CYTIDINE ACETATE LIGASE"/>
    <property type="match status" value="1"/>
</dbReference>
<dbReference type="GO" id="GO:0005737">
    <property type="term" value="C:cytoplasm"/>
    <property type="evidence" value="ECO:0007669"/>
    <property type="project" value="UniProtKB-SubCell"/>
</dbReference>
<comment type="subcellular location">
    <subcellularLocation>
        <location evidence="4">Cytoplasm</location>
    </subcellularLocation>
</comment>
<dbReference type="InterPro" id="IPR014729">
    <property type="entry name" value="Rossmann-like_a/b/a_fold"/>
</dbReference>